<reference evidence="2" key="1">
    <citation type="submission" date="2018-07" db="EMBL/GenBank/DDBJ databases">
        <authorList>
            <person name="Zhao J."/>
        </authorList>
    </citation>
    <scope>NUCLEOTIDE SEQUENCE [LARGE SCALE GENOMIC DNA]</scope>
    <source>
        <strain evidence="2">GSSD-12</strain>
    </source>
</reference>
<evidence type="ECO:0000313" key="1">
    <source>
        <dbReference type="EMBL" id="AXG78969.1"/>
    </source>
</evidence>
<dbReference type="EMBL" id="CP031194">
    <property type="protein sequence ID" value="AXG78969.1"/>
    <property type="molecule type" value="Genomic_DNA"/>
</dbReference>
<sequence>MTVGQDTKDLFRKAAGEVLERRTAALLDGESTRGSADGPVHISTEAAAKEDSAVAKLSRFRDELAEAGEVYASADIETEVHSVTVSGATATVGITETTTLAYKGDRGAEPPSTAFQAKHTFVYDLGSDGTWSLISADPVDEGGPAAVNQVAGTPT</sequence>
<dbReference type="KEGG" id="spad:DVK44_16110"/>
<proteinExistence type="predicted"/>
<evidence type="ECO:0008006" key="3">
    <source>
        <dbReference type="Google" id="ProtNLM"/>
    </source>
</evidence>
<name>A0A345HQJ5_9ACTN</name>
<dbReference type="Proteomes" id="UP000253868">
    <property type="component" value="Chromosome"/>
</dbReference>
<organism evidence="1 2">
    <name type="scientific">Streptomyces paludis</name>
    <dbReference type="NCBI Taxonomy" id="2282738"/>
    <lineage>
        <taxon>Bacteria</taxon>
        <taxon>Bacillati</taxon>
        <taxon>Actinomycetota</taxon>
        <taxon>Actinomycetes</taxon>
        <taxon>Kitasatosporales</taxon>
        <taxon>Streptomycetaceae</taxon>
        <taxon>Streptomyces</taxon>
    </lineage>
</organism>
<dbReference type="OrthoDB" id="4981342at2"/>
<keyword evidence="2" id="KW-1185">Reference proteome</keyword>
<dbReference type="AlphaFoldDB" id="A0A345HQJ5"/>
<protein>
    <recommendedName>
        <fullName evidence="3">DUF4440 domain-containing protein</fullName>
    </recommendedName>
</protein>
<gene>
    <name evidence="1" type="ORF">DVK44_16110</name>
</gene>
<evidence type="ECO:0000313" key="2">
    <source>
        <dbReference type="Proteomes" id="UP000253868"/>
    </source>
</evidence>
<accession>A0A345HQJ5</accession>